<dbReference type="EMBL" id="JAVDTI010000003">
    <property type="protein sequence ID" value="MDR6806862.1"/>
    <property type="molecule type" value="Genomic_DNA"/>
</dbReference>
<evidence type="ECO:0000313" key="3">
    <source>
        <dbReference type="EMBL" id="MDR6806862.1"/>
    </source>
</evidence>
<dbReference type="SUPFAM" id="SSF54506">
    <property type="entry name" value="Diaminopimelate epimerase-like"/>
    <property type="match status" value="1"/>
</dbReference>
<reference evidence="3 4" key="1">
    <citation type="submission" date="2023-07" db="EMBL/GenBank/DDBJ databases">
        <title>Sorghum-associated microbial communities from plants grown in Nebraska, USA.</title>
        <authorList>
            <person name="Schachtman D."/>
        </authorList>
    </citation>
    <scope>NUCLEOTIDE SEQUENCE [LARGE SCALE GENOMIC DNA]</scope>
    <source>
        <strain evidence="3 4">BE57</strain>
    </source>
</reference>
<gene>
    <name evidence="3" type="ORF">J2W84_003910</name>
</gene>
<name>A0ABU1R0C4_9BACT</name>
<organism evidence="3 4">
    <name type="scientific">Dyadobacter fermentans</name>
    <dbReference type="NCBI Taxonomy" id="94254"/>
    <lineage>
        <taxon>Bacteria</taxon>
        <taxon>Pseudomonadati</taxon>
        <taxon>Bacteroidota</taxon>
        <taxon>Cytophagia</taxon>
        <taxon>Cytophagales</taxon>
        <taxon>Spirosomataceae</taxon>
        <taxon>Dyadobacter</taxon>
    </lineage>
</organism>
<dbReference type="PANTHER" id="PTHR13774:SF17">
    <property type="entry name" value="PHENAZINE BIOSYNTHESIS-LIKE DOMAIN-CONTAINING PROTEIN"/>
    <property type="match status" value="1"/>
</dbReference>
<dbReference type="InterPro" id="IPR003719">
    <property type="entry name" value="Phenazine_PhzF-like"/>
</dbReference>
<dbReference type="Proteomes" id="UP001264980">
    <property type="component" value="Unassembled WGS sequence"/>
</dbReference>
<accession>A0ABU1R0C4</accession>
<comment type="caution">
    <text evidence="3">The sequence shown here is derived from an EMBL/GenBank/DDBJ whole genome shotgun (WGS) entry which is preliminary data.</text>
</comment>
<keyword evidence="2" id="KW-0413">Isomerase</keyword>
<keyword evidence="4" id="KW-1185">Reference proteome</keyword>
<comment type="similarity">
    <text evidence="1">Belongs to the PhzF family.</text>
</comment>
<dbReference type="Gene3D" id="3.10.310.10">
    <property type="entry name" value="Diaminopimelate Epimerase, Chain A, domain 1"/>
    <property type="match status" value="2"/>
</dbReference>
<dbReference type="NCBIfam" id="TIGR00654">
    <property type="entry name" value="PhzF_family"/>
    <property type="match status" value="1"/>
</dbReference>
<protein>
    <submittedName>
        <fullName evidence="3">PhzF family phenazine biosynthesis protein</fullName>
    </submittedName>
</protein>
<dbReference type="Pfam" id="PF02567">
    <property type="entry name" value="PhzC-PhzF"/>
    <property type="match status" value="1"/>
</dbReference>
<evidence type="ECO:0000256" key="2">
    <source>
        <dbReference type="ARBA" id="ARBA00023235"/>
    </source>
</evidence>
<evidence type="ECO:0000313" key="4">
    <source>
        <dbReference type="Proteomes" id="UP001264980"/>
    </source>
</evidence>
<sequence length="261" mass="28924">MRIAIYQVDAFADEVFRGNPAAVCPLQEWPDDRMLSKIAGENNLSETAFYVVKGDRVEIRWFTPAVEVDLCGHATLATAYVLKKYESFPGTTIPFYSHRSGELPVTVQGDQFTLNFPADQFSEVPLTPELLAATDKQPVAAYRSKARTMLIFDNQEDVEHLKPNLSVIADLETGGLIVTAKAEKYDFVSRYFAPAKGVNEDPVTGSAHTTLVPYWADQLQKQAFSAFQTSERGGKVGCRLLGDRVELTGSAILYLKGEIYI</sequence>
<dbReference type="PANTHER" id="PTHR13774">
    <property type="entry name" value="PHENAZINE BIOSYNTHESIS PROTEIN"/>
    <property type="match status" value="1"/>
</dbReference>
<dbReference type="RefSeq" id="WP_309986322.1">
    <property type="nucleotide sequence ID" value="NZ_JAVDTI010000003.1"/>
</dbReference>
<evidence type="ECO:0000256" key="1">
    <source>
        <dbReference type="ARBA" id="ARBA00008270"/>
    </source>
</evidence>
<dbReference type="PIRSF" id="PIRSF016184">
    <property type="entry name" value="PhzC_PhzF"/>
    <property type="match status" value="1"/>
</dbReference>
<proteinExistence type="inferred from homology"/>